<name>A0A8H7IXR3_9PLEO</name>
<evidence type="ECO:0000313" key="1">
    <source>
        <dbReference type="EMBL" id="KAF9693059.1"/>
    </source>
</evidence>
<organism evidence="1 2">
    <name type="scientific">Ascochyta lentis</name>
    <dbReference type="NCBI Taxonomy" id="205686"/>
    <lineage>
        <taxon>Eukaryota</taxon>
        <taxon>Fungi</taxon>
        <taxon>Dikarya</taxon>
        <taxon>Ascomycota</taxon>
        <taxon>Pezizomycotina</taxon>
        <taxon>Dothideomycetes</taxon>
        <taxon>Pleosporomycetidae</taxon>
        <taxon>Pleosporales</taxon>
        <taxon>Pleosporineae</taxon>
        <taxon>Didymellaceae</taxon>
        <taxon>Ascochyta</taxon>
    </lineage>
</organism>
<dbReference type="EMBL" id="RZGK01000017">
    <property type="protein sequence ID" value="KAF9693059.1"/>
    <property type="molecule type" value="Genomic_DNA"/>
</dbReference>
<sequence length="76" mass="8396">MLPRIATLVPRATVRYNSSTSTRAPRIANLAASVEKPSALEASVPVVWTLCWALTWAAWKRSERRGGDEVETMIVV</sequence>
<reference evidence="1" key="1">
    <citation type="submission" date="2018-12" db="EMBL/GenBank/DDBJ databases">
        <authorList>
            <person name="Syme R.A."/>
            <person name="Farfan-Caceres L."/>
            <person name="Lichtenzveig J."/>
        </authorList>
    </citation>
    <scope>NUCLEOTIDE SEQUENCE</scope>
    <source>
        <strain evidence="1">Al4</strain>
    </source>
</reference>
<evidence type="ECO:0000313" key="2">
    <source>
        <dbReference type="Proteomes" id="UP000651452"/>
    </source>
</evidence>
<dbReference type="Proteomes" id="UP000651452">
    <property type="component" value="Unassembled WGS sequence"/>
</dbReference>
<dbReference type="OrthoDB" id="3932250at2759"/>
<protein>
    <submittedName>
        <fullName evidence="1">Uncharacterized protein</fullName>
    </submittedName>
</protein>
<accession>A0A8H7IXR3</accession>
<dbReference type="AlphaFoldDB" id="A0A8H7IXR3"/>
<reference evidence="1" key="2">
    <citation type="submission" date="2020-09" db="EMBL/GenBank/DDBJ databases">
        <title>Reference genome assembly for Australian Ascochyta lentis isolate Al4.</title>
        <authorList>
            <person name="Lee R.C."/>
            <person name="Farfan-Caceres L.M."/>
            <person name="Debler J.W."/>
            <person name="Williams A.H."/>
            <person name="Henares B.M."/>
        </authorList>
    </citation>
    <scope>NUCLEOTIDE SEQUENCE</scope>
    <source>
        <strain evidence="1">Al4</strain>
    </source>
</reference>
<comment type="caution">
    <text evidence="1">The sequence shown here is derived from an EMBL/GenBank/DDBJ whole genome shotgun (WGS) entry which is preliminary data.</text>
</comment>
<keyword evidence="2" id="KW-1185">Reference proteome</keyword>
<proteinExistence type="predicted"/>
<gene>
    <name evidence="1" type="ORF">EKO04_009327</name>
</gene>